<name>A0A1C1CZX8_9EURO</name>
<comment type="caution">
    <text evidence="2">The sequence shown here is derived from an EMBL/GenBank/DDBJ whole genome shotgun (WGS) entry which is preliminary data.</text>
</comment>
<dbReference type="VEuPathDB" id="FungiDB:CLCR_11032"/>
<keyword evidence="3" id="KW-1185">Reference proteome</keyword>
<protein>
    <submittedName>
        <fullName evidence="2">Uncharacterized protein</fullName>
    </submittedName>
</protein>
<feature type="compositionally biased region" description="Basic and acidic residues" evidence="1">
    <location>
        <begin position="1"/>
        <end position="12"/>
    </location>
</feature>
<feature type="region of interest" description="Disordered" evidence="1">
    <location>
        <begin position="1"/>
        <end position="102"/>
    </location>
</feature>
<feature type="compositionally biased region" description="Polar residues" evidence="1">
    <location>
        <begin position="14"/>
        <end position="26"/>
    </location>
</feature>
<dbReference type="Proteomes" id="UP000094526">
    <property type="component" value="Unassembled WGS sequence"/>
</dbReference>
<feature type="compositionally biased region" description="Pro residues" evidence="1">
    <location>
        <begin position="29"/>
        <end position="42"/>
    </location>
</feature>
<sequence>MSTTITKDKETENSLEMATNCGQQFEPSSLPPPYVSPIPIPARRPTISTRHNDFSRHPRSRGEPVGDDNGELGRGEEKEDDADDNHESQAFDTKDSYQDSGDKECEYVGVFRMDK</sequence>
<evidence type="ECO:0000256" key="1">
    <source>
        <dbReference type="SAM" id="MobiDB-lite"/>
    </source>
</evidence>
<dbReference type="EMBL" id="LGRB01000008">
    <property type="protein sequence ID" value="OCT54011.1"/>
    <property type="molecule type" value="Genomic_DNA"/>
</dbReference>
<reference evidence="3" key="1">
    <citation type="submission" date="2015-07" db="EMBL/GenBank/DDBJ databases">
        <authorList>
            <person name="Teixeira M.M."/>
            <person name="Souza R.C."/>
            <person name="Almeida L.G."/>
            <person name="Vicente V.A."/>
            <person name="de Hoog S."/>
            <person name="Bocca A.L."/>
            <person name="de Almeida S.R."/>
            <person name="Vasconcelos A.T."/>
            <person name="Felipe M.S."/>
        </authorList>
    </citation>
    <scope>NUCLEOTIDE SEQUENCE [LARGE SCALE GENOMIC DNA]</scope>
    <source>
        <strain evidence="3">KSF</strain>
    </source>
</reference>
<accession>A0A1C1CZX8</accession>
<evidence type="ECO:0000313" key="3">
    <source>
        <dbReference type="Proteomes" id="UP000094526"/>
    </source>
</evidence>
<evidence type="ECO:0000313" key="2">
    <source>
        <dbReference type="EMBL" id="OCT54011.1"/>
    </source>
</evidence>
<dbReference type="AlphaFoldDB" id="A0A1C1CZX8"/>
<feature type="compositionally biased region" description="Basic and acidic residues" evidence="1">
    <location>
        <begin position="50"/>
        <end position="64"/>
    </location>
</feature>
<feature type="compositionally biased region" description="Basic and acidic residues" evidence="1">
    <location>
        <begin position="85"/>
        <end position="102"/>
    </location>
</feature>
<gene>
    <name evidence="2" type="ORF">CLCR_11032</name>
</gene>
<organism evidence="2 3">
    <name type="scientific">Cladophialophora carrionii</name>
    <dbReference type="NCBI Taxonomy" id="86049"/>
    <lineage>
        <taxon>Eukaryota</taxon>
        <taxon>Fungi</taxon>
        <taxon>Dikarya</taxon>
        <taxon>Ascomycota</taxon>
        <taxon>Pezizomycotina</taxon>
        <taxon>Eurotiomycetes</taxon>
        <taxon>Chaetothyriomycetidae</taxon>
        <taxon>Chaetothyriales</taxon>
        <taxon>Herpotrichiellaceae</taxon>
        <taxon>Cladophialophora</taxon>
    </lineage>
</organism>
<proteinExistence type="predicted"/>